<sequence length="145" mass="16562">MKKVFFMVFLLASMFVCTGAFAASPLTSSFTQSDRSMPPLLSLFRQLQLTVPQRQQIIGIIRGLREKNYAKIEEYNKNNSKLLHLTLSDKYSSKNTQAIVEKQSKLFEVIALNQVHANRKIYAILTDEQKQSLKDHAVLLQLIDS</sequence>
<comment type="caution">
    <text evidence="2">The sequence shown here is derived from an EMBL/GenBank/DDBJ whole genome shotgun (WGS) entry which is preliminary data.</text>
</comment>
<feature type="signal peptide" evidence="1">
    <location>
        <begin position="1"/>
        <end position="22"/>
    </location>
</feature>
<dbReference type="Proteomes" id="UP000094329">
    <property type="component" value="Unassembled WGS sequence"/>
</dbReference>
<evidence type="ECO:0000256" key="1">
    <source>
        <dbReference type="SAM" id="SignalP"/>
    </source>
</evidence>
<evidence type="ECO:0000313" key="3">
    <source>
        <dbReference type="Proteomes" id="UP000094329"/>
    </source>
</evidence>
<dbReference type="InterPro" id="IPR052211">
    <property type="entry name" value="Cpx_auxiliary_protein"/>
</dbReference>
<gene>
    <name evidence="2" type="ORF">BGC07_12075</name>
</gene>
<dbReference type="RefSeq" id="WP_069313316.1">
    <property type="nucleotide sequence ID" value="NZ_MDTU01000001.1"/>
</dbReference>
<keyword evidence="3" id="KW-1185">Reference proteome</keyword>
<name>A0ABX3A3T3_9GAMM</name>
<reference evidence="2 3" key="1">
    <citation type="submission" date="2016-08" db="EMBL/GenBank/DDBJ databases">
        <title>Draft genome sequence of Candidatus Piscirickettsia litoralis, from seawater.</title>
        <authorList>
            <person name="Wan X."/>
            <person name="Lee A.J."/>
            <person name="Hou S."/>
            <person name="Donachie S.P."/>
        </authorList>
    </citation>
    <scope>NUCLEOTIDE SEQUENCE [LARGE SCALE GENOMIC DNA]</scope>
    <source>
        <strain evidence="2 3">Y2</strain>
    </source>
</reference>
<dbReference type="EMBL" id="MDTU01000001">
    <property type="protein sequence ID" value="ODN43519.1"/>
    <property type="molecule type" value="Genomic_DNA"/>
</dbReference>
<dbReference type="Gene3D" id="1.20.120.1490">
    <property type="match status" value="1"/>
</dbReference>
<dbReference type="PANTHER" id="PTHR38102">
    <property type="entry name" value="PERIPLASMIC CHAPERONE SPY"/>
    <property type="match status" value="1"/>
</dbReference>
<accession>A0ABX3A3T3</accession>
<organism evidence="2 3">
    <name type="scientific">Piscirickettsia litoralis</name>
    <dbReference type="NCBI Taxonomy" id="1891921"/>
    <lineage>
        <taxon>Bacteria</taxon>
        <taxon>Pseudomonadati</taxon>
        <taxon>Pseudomonadota</taxon>
        <taxon>Gammaproteobacteria</taxon>
        <taxon>Thiotrichales</taxon>
        <taxon>Piscirickettsiaceae</taxon>
        <taxon>Piscirickettsia</taxon>
    </lineage>
</organism>
<keyword evidence="1" id="KW-0732">Signal</keyword>
<protein>
    <recommendedName>
        <fullName evidence="4">DUF4168 domain-containing protein</fullName>
    </recommendedName>
</protein>
<dbReference type="PANTHER" id="PTHR38102:SF1">
    <property type="entry name" value="PERIPLASMIC CHAPERONE SPY"/>
    <property type="match status" value="1"/>
</dbReference>
<proteinExistence type="predicted"/>
<evidence type="ECO:0008006" key="4">
    <source>
        <dbReference type="Google" id="ProtNLM"/>
    </source>
</evidence>
<feature type="chain" id="PRO_5045146746" description="DUF4168 domain-containing protein" evidence="1">
    <location>
        <begin position="23"/>
        <end position="145"/>
    </location>
</feature>
<evidence type="ECO:0000313" key="2">
    <source>
        <dbReference type="EMBL" id="ODN43519.1"/>
    </source>
</evidence>